<dbReference type="RefSeq" id="WP_140667454.1">
    <property type="nucleotide sequence ID" value="NZ_RCZE01000004.1"/>
</dbReference>
<evidence type="ECO:0008006" key="3">
    <source>
        <dbReference type="Google" id="ProtNLM"/>
    </source>
</evidence>
<reference evidence="1 2" key="1">
    <citation type="journal article" date="2019" name="Environ. Microbiol.">
        <title>Species interactions and distinct microbial communities in high Arctic permafrost affected cryosols are associated with the CH4 and CO2 gas fluxes.</title>
        <authorList>
            <person name="Altshuler I."/>
            <person name="Hamel J."/>
            <person name="Turney S."/>
            <person name="Magnuson E."/>
            <person name="Levesque R."/>
            <person name="Greer C."/>
            <person name="Whyte L.G."/>
        </authorList>
    </citation>
    <scope>NUCLEOTIDE SEQUENCE [LARGE SCALE GENOMIC DNA]</scope>
    <source>
        <strain evidence="1 2">E3</strain>
    </source>
</reference>
<protein>
    <recommendedName>
        <fullName evidence="3">WYL domain-containing protein</fullName>
    </recommendedName>
</protein>
<name>A0A502HWB6_9PSED</name>
<accession>A0A502HWB6</accession>
<dbReference type="AlphaFoldDB" id="A0A502HWB6"/>
<evidence type="ECO:0000313" key="2">
    <source>
        <dbReference type="Proteomes" id="UP000317933"/>
    </source>
</evidence>
<evidence type="ECO:0000313" key="1">
    <source>
        <dbReference type="EMBL" id="TPG79047.1"/>
    </source>
</evidence>
<gene>
    <name evidence="1" type="ORF">EAH78_10330</name>
</gene>
<proteinExistence type="predicted"/>
<organism evidence="1 2">
    <name type="scientific">Pseudomonas arsenicoxydans</name>
    <dbReference type="NCBI Taxonomy" id="702115"/>
    <lineage>
        <taxon>Bacteria</taxon>
        <taxon>Pseudomonadati</taxon>
        <taxon>Pseudomonadota</taxon>
        <taxon>Gammaproteobacteria</taxon>
        <taxon>Pseudomonadales</taxon>
        <taxon>Pseudomonadaceae</taxon>
        <taxon>Pseudomonas</taxon>
    </lineage>
</organism>
<comment type="caution">
    <text evidence="1">The sequence shown here is derived from an EMBL/GenBank/DDBJ whole genome shotgun (WGS) entry which is preliminary data.</text>
</comment>
<sequence>MKQAIIDAINNLQELTFTYSGIDRVVEPHAIGISRTGKEVLRCFQTHGGHVTPGHEWDLCELSKISNLGISGVSFQAARPGYSRGDSHMISIFAQL</sequence>
<dbReference type="Proteomes" id="UP000317933">
    <property type="component" value="Unassembled WGS sequence"/>
</dbReference>
<dbReference type="EMBL" id="RCZE01000004">
    <property type="protein sequence ID" value="TPG79047.1"/>
    <property type="molecule type" value="Genomic_DNA"/>
</dbReference>